<keyword evidence="4" id="KW-1185">Reference proteome</keyword>
<name>A0A1I2JP70_9GAMM</name>
<organism evidence="3 4">
    <name type="scientific">Fontimonas thermophila</name>
    <dbReference type="NCBI Taxonomy" id="1076937"/>
    <lineage>
        <taxon>Bacteria</taxon>
        <taxon>Pseudomonadati</taxon>
        <taxon>Pseudomonadota</taxon>
        <taxon>Gammaproteobacteria</taxon>
        <taxon>Nevskiales</taxon>
        <taxon>Nevskiaceae</taxon>
        <taxon>Fontimonas</taxon>
    </lineage>
</organism>
<accession>A0A1I2JP70</accession>
<dbReference type="RefSeq" id="WP_091534205.1">
    <property type="nucleotide sequence ID" value="NZ_FOOC01000008.1"/>
</dbReference>
<evidence type="ECO:0000313" key="4">
    <source>
        <dbReference type="Proteomes" id="UP000199771"/>
    </source>
</evidence>
<dbReference type="AlphaFoldDB" id="A0A1I2JP70"/>
<dbReference type="Gene3D" id="3.40.50.2300">
    <property type="match status" value="1"/>
</dbReference>
<proteinExistence type="predicted"/>
<gene>
    <name evidence="3" type="ORF">SAMN04488120_108122</name>
</gene>
<dbReference type="InterPro" id="IPR023485">
    <property type="entry name" value="Ptyr_pPase"/>
</dbReference>
<dbReference type="PANTHER" id="PTHR43428">
    <property type="entry name" value="ARSENATE REDUCTASE"/>
    <property type="match status" value="1"/>
</dbReference>
<dbReference type="SUPFAM" id="SSF52788">
    <property type="entry name" value="Phosphotyrosine protein phosphatases I"/>
    <property type="match status" value="1"/>
</dbReference>
<dbReference type="EMBL" id="FOOC01000008">
    <property type="protein sequence ID" value="SFF55723.1"/>
    <property type="molecule type" value="Genomic_DNA"/>
</dbReference>
<reference evidence="3 4" key="1">
    <citation type="submission" date="2016-10" db="EMBL/GenBank/DDBJ databases">
        <authorList>
            <person name="de Groot N.N."/>
        </authorList>
    </citation>
    <scope>NUCLEOTIDE SEQUENCE [LARGE SCALE GENOMIC DNA]</scope>
    <source>
        <strain evidence="3 4">DSM 23609</strain>
    </source>
</reference>
<keyword evidence="1" id="KW-0059">Arsenical resistance</keyword>
<dbReference type="STRING" id="1076937.SAMN04488120_108122"/>
<dbReference type="GO" id="GO:0046685">
    <property type="term" value="P:response to arsenic-containing substance"/>
    <property type="evidence" value="ECO:0007669"/>
    <property type="project" value="UniProtKB-KW"/>
</dbReference>
<dbReference type="PANTHER" id="PTHR43428:SF1">
    <property type="entry name" value="ARSENATE REDUCTASE"/>
    <property type="match status" value="1"/>
</dbReference>
<protein>
    <submittedName>
        <fullName evidence="3">Protein-tyrosine-phosphatase</fullName>
    </submittedName>
</protein>
<evidence type="ECO:0000256" key="1">
    <source>
        <dbReference type="ARBA" id="ARBA00022849"/>
    </source>
</evidence>
<dbReference type="InterPro" id="IPR036196">
    <property type="entry name" value="Ptyr_pPase_sf"/>
</dbReference>
<sequence length="167" mass="18240">MRTEPIQTRHVLFLCTGNSARSILAEGILNALGQHRFRAYSAGSHPKGAVHPLALATLEQLGFPATGYRSKSWDEFAASGAPVFDFIFTVCDAAAGETCPVWPGKPISAHWGMPDPAAVTGPEEQRRQAFMDAAQTLRRRIERFLALPFDRLDAAALQHALREIGQT</sequence>
<dbReference type="SMART" id="SM00226">
    <property type="entry name" value="LMWPc"/>
    <property type="match status" value="1"/>
</dbReference>
<dbReference type="OrthoDB" id="9793058at2"/>
<dbReference type="CDD" id="cd16345">
    <property type="entry name" value="LMWP_ArsC"/>
    <property type="match status" value="1"/>
</dbReference>
<dbReference type="Proteomes" id="UP000199771">
    <property type="component" value="Unassembled WGS sequence"/>
</dbReference>
<evidence type="ECO:0000259" key="2">
    <source>
        <dbReference type="SMART" id="SM00226"/>
    </source>
</evidence>
<feature type="domain" description="Phosphotyrosine protein phosphatase I" evidence="2">
    <location>
        <begin position="9"/>
        <end position="147"/>
    </location>
</feature>
<dbReference type="Pfam" id="PF01451">
    <property type="entry name" value="LMWPc"/>
    <property type="match status" value="1"/>
</dbReference>
<evidence type="ECO:0000313" key="3">
    <source>
        <dbReference type="EMBL" id="SFF55723.1"/>
    </source>
</evidence>